<evidence type="ECO:0000256" key="1">
    <source>
        <dbReference type="SAM" id="MobiDB-lite"/>
    </source>
</evidence>
<sequence>MGHEAGTIRQDIEETRERLGETVDALAYKTDVGARARDKVSDGVDRVKNRLGVAQDAVPGAADVRQQGRRVSAVAQENPLGFAVGAIAVGFVAGLLIPNTKAEDRHLAPVKEAVGEQAHEAAETVAEHGRDTVQEAADAARGAAGDMAQTVRDHAREAGDELGVTDTGSAVGDAAHEGPQSDADAGADGPEPDRPGPGSSPG</sequence>
<dbReference type="OrthoDB" id="3218417at2"/>
<reference evidence="2 3" key="1">
    <citation type="submission" date="2018-03" db="EMBL/GenBank/DDBJ databases">
        <title>Aquarubrobacter algicola gen. nov., sp. nov., a novel actinobacterium isolated from shallow eutrophic lake during the end of cyanobacterial harmful algal blooms.</title>
        <authorList>
            <person name="Chun S.J."/>
        </authorList>
    </citation>
    <scope>NUCLEOTIDE SEQUENCE [LARGE SCALE GENOMIC DNA]</scope>
    <source>
        <strain evidence="2 3">Seoho-28</strain>
    </source>
</reference>
<comment type="caution">
    <text evidence="2">The sequence shown here is derived from an EMBL/GenBank/DDBJ whole genome shotgun (WGS) entry which is preliminary data.</text>
</comment>
<accession>A0A2T4ULB3</accession>
<organism evidence="2 3">
    <name type="scientific">Paraconexibacter algicola</name>
    <dbReference type="NCBI Taxonomy" id="2133960"/>
    <lineage>
        <taxon>Bacteria</taxon>
        <taxon>Bacillati</taxon>
        <taxon>Actinomycetota</taxon>
        <taxon>Thermoleophilia</taxon>
        <taxon>Solirubrobacterales</taxon>
        <taxon>Paraconexibacteraceae</taxon>
        <taxon>Paraconexibacter</taxon>
    </lineage>
</organism>
<dbReference type="Pfam" id="PF12277">
    <property type="entry name" value="DUF3618"/>
    <property type="match status" value="1"/>
</dbReference>
<dbReference type="RefSeq" id="WP_107568655.1">
    <property type="nucleotide sequence ID" value="NZ_PYYB01000001.1"/>
</dbReference>
<dbReference type="AlphaFoldDB" id="A0A2T4ULB3"/>
<evidence type="ECO:0000313" key="3">
    <source>
        <dbReference type="Proteomes" id="UP000240739"/>
    </source>
</evidence>
<protein>
    <recommendedName>
        <fullName evidence="4">DUF3618 domain-containing protein</fullName>
    </recommendedName>
</protein>
<evidence type="ECO:0008006" key="4">
    <source>
        <dbReference type="Google" id="ProtNLM"/>
    </source>
</evidence>
<dbReference type="EMBL" id="PYYB01000001">
    <property type="protein sequence ID" value="PTL60011.1"/>
    <property type="molecule type" value="Genomic_DNA"/>
</dbReference>
<proteinExistence type="predicted"/>
<name>A0A2T4ULB3_9ACTN</name>
<dbReference type="Proteomes" id="UP000240739">
    <property type="component" value="Unassembled WGS sequence"/>
</dbReference>
<dbReference type="InterPro" id="IPR022062">
    <property type="entry name" value="DUF3618"/>
</dbReference>
<evidence type="ECO:0000313" key="2">
    <source>
        <dbReference type="EMBL" id="PTL60011.1"/>
    </source>
</evidence>
<feature type="compositionally biased region" description="Low complexity" evidence="1">
    <location>
        <begin position="136"/>
        <end position="148"/>
    </location>
</feature>
<feature type="region of interest" description="Disordered" evidence="1">
    <location>
        <begin position="127"/>
        <end position="202"/>
    </location>
</feature>
<gene>
    <name evidence="2" type="ORF">C7Y72_10305</name>
</gene>
<keyword evidence="3" id="KW-1185">Reference proteome</keyword>